<reference evidence="2 4" key="1">
    <citation type="journal article" date="2016" name="PLoS ONE">
        <title>Sequence Assembly of Yarrowia lipolytica Strain W29/CLIB89 Shows Transposable Element Diversity.</title>
        <authorList>
            <person name="Magnan C."/>
            <person name="Yu J."/>
            <person name="Chang I."/>
            <person name="Jahn E."/>
            <person name="Kanomata Y."/>
            <person name="Wu J."/>
            <person name="Zeller M."/>
            <person name="Oakes M."/>
            <person name="Baldi P."/>
            <person name="Sandmeyer S."/>
        </authorList>
    </citation>
    <scope>NUCLEOTIDE SEQUENCE [LARGE SCALE GENOMIC DNA]</scope>
    <source>
        <strain evidence="2">CLIB89</strain>
        <strain evidence="4">CLIB89(W29)</strain>
    </source>
</reference>
<evidence type="ECO:0000256" key="1">
    <source>
        <dbReference type="SAM" id="MobiDB-lite"/>
    </source>
</evidence>
<dbReference type="EMBL" id="KZ857331">
    <property type="protein sequence ID" value="RDW26969.1"/>
    <property type="molecule type" value="Genomic_DNA"/>
</dbReference>
<accession>A0A1D8NHT1</accession>
<feature type="region of interest" description="Disordered" evidence="1">
    <location>
        <begin position="263"/>
        <end position="319"/>
    </location>
</feature>
<proteinExistence type="predicted"/>
<dbReference type="GeneID" id="2912566"/>
<protein>
    <submittedName>
        <fullName evidence="2">Uncharacterized protein</fullName>
    </submittedName>
</protein>
<reference evidence="3 5" key="2">
    <citation type="submission" date="2018-07" db="EMBL/GenBank/DDBJ databases">
        <title>Draft Genome Assemblies for Five Robust Yarrowia lipolytica Strains Exhibiting High Lipid Production and Pentose Sugar Utilization and Sugar Alcohol Secretion from Undetoxified Lignocellulosic Biomass Hydrolysates.</title>
        <authorList>
            <consortium name="DOE Joint Genome Institute"/>
            <person name="Walker C."/>
            <person name="Ryu S."/>
            <person name="Na H."/>
            <person name="Zane M."/>
            <person name="LaButti K."/>
            <person name="Lipzen A."/>
            <person name="Haridas S."/>
            <person name="Barry K."/>
            <person name="Grigoriev I.V."/>
            <person name="Quarterman J."/>
            <person name="Slininger P."/>
            <person name="Dien B."/>
            <person name="Trinh C.T."/>
        </authorList>
    </citation>
    <scope>NUCLEOTIDE SEQUENCE [LARGE SCALE GENOMIC DNA]</scope>
    <source>
        <strain evidence="3 5">YB392</strain>
    </source>
</reference>
<dbReference type="RefSeq" id="XP_503748.1">
    <property type="nucleotide sequence ID" value="XM_503748.1"/>
</dbReference>
<dbReference type="Proteomes" id="UP000182444">
    <property type="component" value="Chromosome 1E"/>
</dbReference>
<dbReference type="VEuPathDB" id="FungiDB:YALI1_E12103g"/>
<evidence type="ECO:0000313" key="3">
    <source>
        <dbReference type="EMBL" id="RDW26969.1"/>
    </source>
</evidence>
<feature type="region of interest" description="Disordered" evidence="1">
    <location>
        <begin position="219"/>
        <end position="241"/>
    </location>
</feature>
<evidence type="ECO:0000313" key="2">
    <source>
        <dbReference type="EMBL" id="AOW05190.1"/>
    </source>
</evidence>
<organism evidence="2 4">
    <name type="scientific">Yarrowia lipolytica</name>
    <name type="common">Candida lipolytica</name>
    <dbReference type="NCBI Taxonomy" id="4952"/>
    <lineage>
        <taxon>Eukaryota</taxon>
        <taxon>Fungi</taxon>
        <taxon>Dikarya</taxon>
        <taxon>Ascomycota</taxon>
        <taxon>Saccharomycotina</taxon>
        <taxon>Dipodascomycetes</taxon>
        <taxon>Dipodascales</taxon>
        <taxon>Dipodascales incertae sedis</taxon>
        <taxon>Yarrowia</taxon>
    </lineage>
</organism>
<dbReference type="OrthoDB" id="4084536at2759"/>
<dbReference type="KEGG" id="yli:2912566"/>
<dbReference type="VEuPathDB" id="FungiDB:YALI0_E09757g"/>
<sequence>MKTTRPNLHINLHNSPNPQSCGGAALGRTLSNTSQSSLPSTPMDQTIHTPHGYLSRNNSITSSVATSEDEDGYMSDLNSNPLTSISNQFWPEHDDAFLMHIYYKVVDNPTIAPFVGHTPPSGIIHRVAKDCAKRAKAESRDFPHSMVAIRRRLLVLTQRGGGNTVGLGQTPVKESNSNFEGAGTLLFGSHVSSGDHVNENVDGSSSGHVDFNSDWLQDDDAMDTSIDSNTPLTPPTLSRPTRITLSHQSPVFSMDSVPLQSPFQEGFNFSGSKRLAESPMMGDGHDKDPKEEDVEGLPTNITSQRKRDSLRFKRGQQKK</sequence>
<gene>
    <name evidence="3" type="ORF">B0I71DRAFT_27617</name>
    <name evidence="2" type="ORF">YALI1_E12103g</name>
</gene>
<evidence type="ECO:0000313" key="4">
    <source>
        <dbReference type="Proteomes" id="UP000182444"/>
    </source>
</evidence>
<evidence type="ECO:0000313" key="5">
    <source>
        <dbReference type="Proteomes" id="UP000256601"/>
    </source>
</evidence>
<dbReference type="Proteomes" id="UP000256601">
    <property type="component" value="Unassembled WGS sequence"/>
</dbReference>
<dbReference type="AlphaFoldDB" id="A0A1D8NHT1"/>
<name>A0A1D8NHT1_YARLL</name>
<dbReference type="EMBL" id="CP017557">
    <property type="protein sequence ID" value="AOW05190.1"/>
    <property type="molecule type" value="Genomic_DNA"/>
</dbReference>